<dbReference type="InterPro" id="IPR014284">
    <property type="entry name" value="RNA_pol_sigma-70_dom"/>
</dbReference>
<organism evidence="2">
    <name type="scientific">viral metagenome</name>
    <dbReference type="NCBI Taxonomy" id="1070528"/>
    <lineage>
        <taxon>unclassified sequences</taxon>
        <taxon>metagenomes</taxon>
        <taxon>organismal metagenomes</taxon>
    </lineage>
</organism>
<dbReference type="PANTHER" id="PTHR30603:SF60">
    <property type="entry name" value="RNA POLYMERASE SIGMA FACTOR RPOD"/>
    <property type="match status" value="1"/>
</dbReference>
<dbReference type="InterPro" id="IPR036388">
    <property type="entry name" value="WH-like_DNA-bd_sf"/>
</dbReference>
<dbReference type="InterPro" id="IPR050239">
    <property type="entry name" value="Sigma-70_RNA_pol_init_factors"/>
</dbReference>
<reference evidence="2" key="1">
    <citation type="submission" date="2020-03" db="EMBL/GenBank/DDBJ databases">
        <title>The deep terrestrial virosphere.</title>
        <authorList>
            <person name="Holmfeldt K."/>
            <person name="Nilsson E."/>
            <person name="Simone D."/>
            <person name="Lopez-Fernandez M."/>
            <person name="Wu X."/>
            <person name="de Brujin I."/>
            <person name="Lundin D."/>
            <person name="Andersson A."/>
            <person name="Bertilsson S."/>
            <person name="Dopson M."/>
        </authorList>
    </citation>
    <scope>NUCLEOTIDE SEQUENCE</scope>
    <source>
        <strain evidence="2">MM415B02597</strain>
    </source>
</reference>
<evidence type="ECO:0000313" key="2">
    <source>
        <dbReference type="EMBL" id="QJA89164.1"/>
    </source>
</evidence>
<dbReference type="CDD" id="cd06171">
    <property type="entry name" value="Sigma70_r4"/>
    <property type="match status" value="1"/>
</dbReference>
<protein>
    <submittedName>
        <fullName evidence="2">Putative sigma-70 region domain containing protein</fullName>
    </submittedName>
</protein>
<dbReference type="NCBIfam" id="TIGR02937">
    <property type="entry name" value="sigma70-ECF"/>
    <property type="match status" value="1"/>
</dbReference>
<sequence>MDSDTQQTIDVAALTKLKHGALRDAAVKLGSQSALAKELNVTPSTIGRWCNFKDYPREGRIYDKHSFESIEKALLRVTGHLVDDLWPPALKAAIDDRLIPQQIERRATIQAEALLEYAAHTQERLTYNPDEGMKSASRNELKDNLRKVLNSLTQREREIIKLRYGLDDGQTYTFREVGAIFKITQERVRQIEAKALRKLEQPSRAQHLVGHLD</sequence>
<dbReference type="InterPro" id="IPR013324">
    <property type="entry name" value="RNA_pol_sigma_r3/r4-like"/>
</dbReference>
<dbReference type="Gene3D" id="1.10.10.10">
    <property type="entry name" value="Winged helix-like DNA-binding domain superfamily/Winged helix DNA-binding domain"/>
    <property type="match status" value="1"/>
</dbReference>
<dbReference type="Gene3D" id="1.10.260.40">
    <property type="entry name" value="lambda repressor-like DNA-binding domains"/>
    <property type="match status" value="1"/>
</dbReference>
<proteinExistence type="predicted"/>
<feature type="domain" description="RNA polymerase sigma-70" evidence="1">
    <location>
        <begin position="173"/>
        <end position="199"/>
    </location>
</feature>
<dbReference type="GO" id="GO:0003700">
    <property type="term" value="F:DNA-binding transcription factor activity"/>
    <property type="evidence" value="ECO:0007669"/>
    <property type="project" value="InterPro"/>
</dbReference>
<dbReference type="InterPro" id="IPR007630">
    <property type="entry name" value="RNA_pol_sigma70_r4"/>
</dbReference>
<dbReference type="Pfam" id="PF04545">
    <property type="entry name" value="Sigma70_r4"/>
    <property type="match status" value="1"/>
</dbReference>
<accession>A0A6M3L6R0</accession>
<dbReference type="GO" id="GO:0003677">
    <property type="term" value="F:DNA binding"/>
    <property type="evidence" value="ECO:0007669"/>
    <property type="project" value="InterPro"/>
</dbReference>
<dbReference type="SUPFAM" id="SSF88659">
    <property type="entry name" value="Sigma3 and sigma4 domains of RNA polymerase sigma factors"/>
    <property type="match status" value="1"/>
</dbReference>
<dbReference type="PANTHER" id="PTHR30603">
    <property type="entry name" value="RNA POLYMERASE SIGMA FACTOR RPO"/>
    <property type="match status" value="1"/>
</dbReference>
<dbReference type="InterPro" id="IPR010982">
    <property type="entry name" value="Lambda_DNA-bd_dom_sf"/>
</dbReference>
<dbReference type="EMBL" id="MT142827">
    <property type="protein sequence ID" value="QJA89164.1"/>
    <property type="molecule type" value="Genomic_DNA"/>
</dbReference>
<gene>
    <name evidence="2" type="ORF">MM415B02597_0005</name>
</gene>
<evidence type="ECO:0000259" key="1">
    <source>
        <dbReference type="PROSITE" id="PS00716"/>
    </source>
</evidence>
<dbReference type="PROSITE" id="PS00716">
    <property type="entry name" value="SIGMA70_2"/>
    <property type="match status" value="1"/>
</dbReference>
<dbReference type="InterPro" id="IPR000943">
    <property type="entry name" value="RNA_pol_sigma70"/>
</dbReference>
<name>A0A6M3L6R0_9ZZZZ</name>
<dbReference type="PRINTS" id="PR00046">
    <property type="entry name" value="SIGMA70FCT"/>
</dbReference>
<dbReference type="AlphaFoldDB" id="A0A6M3L6R0"/>
<dbReference type="GO" id="GO:0006352">
    <property type="term" value="P:DNA-templated transcription initiation"/>
    <property type="evidence" value="ECO:0007669"/>
    <property type="project" value="InterPro"/>
</dbReference>